<accession>A0A644TVW8</accession>
<dbReference type="AlphaFoldDB" id="A0A644TVW8"/>
<feature type="compositionally biased region" description="Basic and acidic residues" evidence="1">
    <location>
        <begin position="227"/>
        <end position="241"/>
    </location>
</feature>
<feature type="region of interest" description="Disordered" evidence="1">
    <location>
        <begin position="211"/>
        <end position="241"/>
    </location>
</feature>
<comment type="caution">
    <text evidence="3">The sequence shown here is derived from an EMBL/GenBank/DDBJ whole genome shotgun (WGS) entry which is preliminary data.</text>
</comment>
<evidence type="ECO:0000313" key="3">
    <source>
        <dbReference type="EMBL" id="MPL71060.1"/>
    </source>
</evidence>
<dbReference type="EMBL" id="VSSQ01000056">
    <property type="protein sequence ID" value="MPL71060.1"/>
    <property type="molecule type" value="Genomic_DNA"/>
</dbReference>
<evidence type="ECO:0000256" key="2">
    <source>
        <dbReference type="SAM" id="Phobius"/>
    </source>
</evidence>
<sequence>MSKLERFQRRKDLLQRTRAEESPLNSVESLEPPAGSSVLDEFEASQKAEWDALAAPVDVTVEQVEGILYRFSKEWEQTKFDDCFDNVQKNILSSIINPLGLGSIVAAYDKVGGNVDTIHNVRQGIYATKEEQEKYDQRGSYDSYKYHSDKQFIDVNRELSAQKKAGKLDDGYRGERFQPNAKTDLDHVVSAKEVHDDAGRVLAEMDGTSLANDKSNLTMTSPSVNRSKKDSSVDDFINRNDQKAENRKLRIQQLEGESVLNDKERKELHKLKQLDEVNVDKMQEADATSRKAMDKKINTEYYTSSKFLCNTAITGAIESGKMGMQQAMGLLFIDLFEGLFAEIKDAYAHGIQAGTDADSNTKAVLVRGERITKKIIADWQNIVTAFRDGAVSGFISNLATTLINIFATTGKNLVRIIREGMFSLFKAIKLLVFRPEGMSLRQAADAALKVLAAGAVSLGGITLDLYLQETLGPVLASIPVLGTISSTLITILAGGVTGIAMALAMYFIDKMDVFGVNDQERHRFVCEKLIALQEEADQEITAISDAAFAPLY</sequence>
<keyword evidence="2" id="KW-0472">Membrane</keyword>
<keyword evidence="2" id="KW-1133">Transmembrane helix</keyword>
<organism evidence="3">
    <name type="scientific">bioreactor metagenome</name>
    <dbReference type="NCBI Taxonomy" id="1076179"/>
    <lineage>
        <taxon>unclassified sequences</taxon>
        <taxon>metagenomes</taxon>
        <taxon>ecological metagenomes</taxon>
    </lineage>
</organism>
<feature type="transmembrane region" description="Helical" evidence="2">
    <location>
        <begin position="487"/>
        <end position="508"/>
    </location>
</feature>
<reference evidence="3" key="1">
    <citation type="submission" date="2019-08" db="EMBL/GenBank/DDBJ databases">
        <authorList>
            <person name="Kucharzyk K."/>
            <person name="Murdoch R.W."/>
            <person name="Higgins S."/>
            <person name="Loffler F."/>
        </authorList>
    </citation>
    <scope>NUCLEOTIDE SEQUENCE</scope>
</reference>
<evidence type="ECO:0000256" key="1">
    <source>
        <dbReference type="SAM" id="MobiDB-lite"/>
    </source>
</evidence>
<feature type="compositionally biased region" description="Polar residues" evidence="1">
    <location>
        <begin position="211"/>
        <end position="225"/>
    </location>
</feature>
<keyword evidence="2" id="KW-0812">Transmembrane</keyword>
<name>A0A644TVW8_9ZZZZ</name>
<gene>
    <name evidence="3" type="ORF">SDC9_16828</name>
</gene>
<protein>
    <submittedName>
        <fullName evidence="3">Uncharacterized protein</fullName>
    </submittedName>
</protein>
<proteinExistence type="predicted"/>